<feature type="domain" description="DUF2726" evidence="2">
    <location>
        <begin position="39"/>
        <end position="151"/>
    </location>
</feature>
<dbReference type="EMBL" id="RHJS01000002">
    <property type="protein sequence ID" value="RRK33267.1"/>
    <property type="molecule type" value="Genomic_DNA"/>
</dbReference>
<feature type="transmembrane region" description="Helical" evidence="1">
    <location>
        <begin position="6"/>
        <end position="29"/>
    </location>
</feature>
<evidence type="ECO:0000313" key="4">
    <source>
        <dbReference type="EMBL" id="RRK33267.1"/>
    </source>
</evidence>
<dbReference type="eggNOG" id="COG0551">
    <property type="taxonomic scope" value="Bacteria"/>
</dbReference>
<name>N2AVU1_9FIRM</name>
<organism evidence="4 5">
    <name type="scientific">Schaedlerella arabinosiphila</name>
    <dbReference type="NCBI Taxonomy" id="2044587"/>
    <lineage>
        <taxon>Bacteria</taxon>
        <taxon>Bacillati</taxon>
        <taxon>Bacillota</taxon>
        <taxon>Clostridia</taxon>
        <taxon>Lachnospirales</taxon>
        <taxon>Lachnospiraceae</taxon>
        <taxon>Schaedlerella</taxon>
    </lineage>
</organism>
<dbReference type="EMBL" id="VIRB01000076">
    <property type="protein sequence ID" value="NDO69553.1"/>
    <property type="molecule type" value="Genomic_DNA"/>
</dbReference>
<dbReference type="OrthoDB" id="9813328at2"/>
<keyword evidence="5" id="KW-1185">Reference proteome</keyword>
<evidence type="ECO:0000313" key="5">
    <source>
        <dbReference type="Proteomes" id="UP000274920"/>
    </source>
</evidence>
<sequence>MKQVRLDLGLCLSVVLLLAAVIIFLIWYFEKKSYPYRARPLLTKREYKFYVLLREEAYKKGFLICPKIGLKDLMEVTDKKHYMKYFAKISQKHVDFVICDEDFQVYFALELDDSSHDTEKAKEKDLFKDRAFKAAGIPLKRIRDYDEAAVRKLFKEY</sequence>
<keyword evidence="1" id="KW-0472">Membrane</keyword>
<reference evidence="4" key="1">
    <citation type="submission" date="2018-10" db="EMBL/GenBank/DDBJ databases">
        <title>Schaedlerella arabinophila gen. nov. sp. nov., isolated from the mouse intestinal tract and comparative analysis with the genome of the closely related altered Schaedler flora strain ASF502.</title>
        <authorList>
            <person name="Miyake S."/>
            <person name="Soh M."/>
            <person name="Seedorf H."/>
        </authorList>
    </citation>
    <scope>NUCLEOTIDE SEQUENCE [LARGE SCALE GENOMIC DNA]</scope>
    <source>
        <strain evidence="4">DSM 106076</strain>
    </source>
</reference>
<protein>
    <submittedName>
        <fullName evidence="4">DUF2726 domain-containing protein</fullName>
    </submittedName>
</protein>
<keyword evidence="1" id="KW-1133">Transmembrane helix</keyword>
<dbReference type="InterPro" id="IPR024402">
    <property type="entry name" value="DUF2726"/>
</dbReference>
<dbReference type="HOGENOM" id="CLU_082936_2_1_9"/>
<evidence type="ECO:0000313" key="6">
    <source>
        <dbReference type="Proteomes" id="UP000474104"/>
    </source>
</evidence>
<evidence type="ECO:0000313" key="3">
    <source>
        <dbReference type="EMBL" id="NDO69553.1"/>
    </source>
</evidence>
<dbReference type="Pfam" id="PF10881">
    <property type="entry name" value="DUF2726"/>
    <property type="match status" value="1"/>
</dbReference>
<keyword evidence="1" id="KW-0812">Transmembrane</keyword>
<gene>
    <name evidence="4" type="ORF">EBB54_19435</name>
    <name evidence="3" type="ORF">FMM80_13020</name>
</gene>
<dbReference type="Proteomes" id="UP000274920">
    <property type="component" value="Unassembled WGS sequence"/>
</dbReference>
<accession>N2AVU1</accession>
<dbReference type="RefSeq" id="WP_004075006.1">
    <property type="nucleotide sequence ID" value="NZ_RHJS01000002.1"/>
</dbReference>
<dbReference type="AlphaFoldDB" id="N2AVU1"/>
<evidence type="ECO:0000259" key="2">
    <source>
        <dbReference type="Pfam" id="PF10881"/>
    </source>
</evidence>
<dbReference type="Proteomes" id="UP000474104">
    <property type="component" value="Unassembled WGS sequence"/>
</dbReference>
<dbReference type="STRING" id="2044587.C824_01164"/>
<evidence type="ECO:0000256" key="1">
    <source>
        <dbReference type="SAM" id="Phobius"/>
    </source>
</evidence>
<proteinExistence type="predicted"/>
<comment type="caution">
    <text evidence="4">The sequence shown here is derived from an EMBL/GenBank/DDBJ whole genome shotgun (WGS) entry which is preliminary data.</text>
</comment>
<accession>A0A3R8LH58</accession>
<reference evidence="3 6" key="2">
    <citation type="submission" date="2019-07" db="EMBL/GenBank/DDBJ databases">
        <title>Draft genome sequences of 15 bacterial species constituting the stable defined intestinal microbiota of the GM15 gnotobiotic mouse model.</title>
        <authorList>
            <person name="Elie C."/>
            <person name="Mathieu A."/>
            <person name="Saliou A."/>
            <person name="Darnaud M."/>
            <person name="Leulier F."/>
            <person name="Tamellini A."/>
        </authorList>
    </citation>
    <scope>NUCLEOTIDE SEQUENCE [LARGE SCALE GENOMIC DNA]</scope>
    <source>
        <strain evidence="6">ASF 502</strain>
        <strain evidence="3">MD300</strain>
    </source>
</reference>